<proteinExistence type="predicted"/>
<gene>
    <name evidence="2" type="ORF">SAMN02745752_00217</name>
</gene>
<dbReference type="OrthoDB" id="179763at2"/>
<feature type="domain" description="Aminoglycoside phosphotransferase" evidence="1">
    <location>
        <begin position="33"/>
        <end position="210"/>
    </location>
</feature>
<dbReference type="STRING" id="1122209.SAMN02745752_00217"/>
<keyword evidence="3" id="KW-1185">Reference proteome</keyword>
<evidence type="ECO:0000259" key="1">
    <source>
        <dbReference type="Pfam" id="PF01636"/>
    </source>
</evidence>
<dbReference type="InterPro" id="IPR011009">
    <property type="entry name" value="Kinase-like_dom_sf"/>
</dbReference>
<protein>
    <submittedName>
        <fullName evidence="2">Phosphotransferase enzyme family protein</fullName>
    </submittedName>
</protein>
<dbReference type="RefSeq" id="WP_072324469.1">
    <property type="nucleotide sequence ID" value="NZ_FPJW01000001.1"/>
</dbReference>
<dbReference type="AlphaFoldDB" id="A0A1K1TME9"/>
<sequence length="256" mass="29169">MRPGHSNAKITSPLLQLPPLPVAWQPLQPPAFLARGTGNSHWLLHTASGPLVWRQFGAAPGSNHPREVRLLSSLQHHRWAPRLLPLKSSQGLLMQQASGQHPLAKHLSSLQRQQLLQLVTQLWQHPCEHETPLDYPVLLLHYWQQAGARPELQPLLESLIQTTTNWPVSTFRLTHHDLHGGNLLLHENDWTLLDWEYAAPGNPWIDAVSLDRFLHLTSTEKQQLQAYLPSLPHHNPWETLGQWLEGLDQLWQQAAC</sequence>
<reference evidence="2 3" key="1">
    <citation type="submission" date="2016-11" db="EMBL/GenBank/DDBJ databases">
        <authorList>
            <person name="Jaros S."/>
            <person name="Januszkiewicz K."/>
            <person name="Wedrychowicz H."/>
        </authorList>
    </citation>
    <scope>NUCLEOTIDE SEQUENCE [LARGE SCALE GENOMIC DNA]</scope>
    <source>
        <strain evidence="2 3">DSM 21637</strain>
    </source>
</reference>
<dbReference type="InterPro" id="IPR002575">
    <property type="entry name" value="Aminoglycoside_PTrfase"/>
</dbReference>
<dbReference type="EMBL" id="FPJW01000001">
    <property type="protein sequence ID" value="SFX01477.1"/>
    <property type="molecule type" value="Genomic_DNA"/>
</dbReference>
<dbReference type="Proteomes" id="UP000182350">
    <property type="component" value="Unassembled WGS sequence"/>
</dbReference>
<dbReference type="SUPFAM" id="SSF56112">
    <property type="entry name" value="Protein kinase-like (PK-like)"/>
    <property type="match status" value="1"/>
</dbReference>
<organism evidence="2 3">
    <name type="scientific">Marinospirillum alkaliphilum DSM 21637</name>
    <dbReference type="NCBI Taxonomy" id="1122209"/>
    <lineage>
        <taxon>Bacteria</taxon>
        <taxon>Pseudomonadati</taxon>
        <taxon>Pseudomonadota</taxon>
        <taxon>Gammaproteobacteria</taxon>
        <taxon>Oceanospirillales</taxon>
        <taxon>Oceanospirillaceae</taxon>
        <taxon>Marinospirillum</taxon>
    </lineage>
</organism>
<dbReference type="GO" id="GO:0016740">
    <property type="term" value="F:transferase activity"/>
    <property type="evidence" value="ECO:0007669"/>
    <property type="project" value="UniProtKB-KW"/>
</dbReference>
<evidence type="ECO:0000313" key="2">
    <source>
        <dbReference type="EMBL" id="SFX01477.1"/>
    </source>
</evidence>
<accession>A0A1K1TME9</accession>
<keyword evidence="2" id="KW-0808">Transferase</keyword>
<dbReference type="Pfam" id="PF01636">
    <property type="entry name" value="APH"/>
    <property type="match status" value="1"/>
</dbReference>
<dbReference type="Gene3D" id="3.90.1200.10">
    <property type="match status" value="1"/>
</dbReference>
<evidence type="ECO:0000313" key="3">
    <source>
        <dbReference type="Proteomes" id="UP000182350"/>
    </source>
</evidence>
<name>A0A1K1TME9_9GAMM</name>